<dbReference type="Pfam" id="PF00078">
    <property type="entry name" value="RVT_1"/>
    <property type="match status" value="3"/>
</dbReference>
<dbReference type="InterPro" id="IPR041588">
    <property type="entry name" value="Integrase_H2C2"/>
</dbReference>
<evidence type="ECO:0000313" key="10">
    <source>
        <dbReference type="EMBL" id="KAK1648965.1"/>
    </source>
</evidence>
<evidence type="ECO:0000256" key="1">
    <source>
        <dbReference type="ARBA" id="ARBA00022679"/>
    </source>
</evidence>
<keyword evidence="2" id="KW-0548">Nucleotidyltransferase</keyword>
<dbReference type="GO" id="GO:0004519">
    <property type="term" value="F:endonuclease activity"/>
    <property type="evidence" value="ECO:0007669"/>
    <property type="project" value="UniProtKB-KW"/>
</dbReference>
<dbReference type="Pfam" id="PF17921">
    <property type="entry name" value="Integrase_H2C2"/>
    <property type="match status" value="3"/>
</dbReference>
<gene>
    <name evidence="10" type="ORF">QYE76_066770</name>
</gene>
<feature type="compositionally biased region" description="Low complexity" evidence="7">
    <location>
        <begin position="78"/>
        <end position="93"/>
    </location>
</feature>
<dbReference type="InterPro" id="IPR043128">
    <property type="entry name" value="Rev_trsase/Diguanyl_cyclase"/>
</dbReference>
<dbReference type="FunFam" id="1.10.340.70:FF:000001">
    <property type="entry name" value="Retrovirus-related Pol polyprotein from transposon gypsy-like Protein"/>
    <property type="match status" value="3"/>
</dbReference>
<dbReference type="Pfam" id="PF24626">
    <property type="entry name" value="SH3_Tf2-1"/>
    <property type="match status" value="1"/>
</dbReference>
<dbReference type="CDD" id="cd01647">
    <property type="entry name" value="RT_LTR"/>
    <property type="match status" value="3"/>
</dbReference>
<sequence>MTSEELHAHFTHLLGGHARDTEARIGDVDAKLTDALDKLDGLEAAFNTKLDAKFQELLTRLPPPRANVQRRARRVPRADVPAGTAAAAAAAHDAPSDEGYEDYGGNEDEQVDENMLDDEEVQQPAPGRPRQLNRNARPPPRPHILDYKEYNTITRLFHLACKAEREVQDRQPPWRKANVSAGRTSSWTPRQSAPPSRGAASAPSTSKYTAPASRAPPAATSPPSAGPPRSSSSMASTGKTRDIQCRKCLGFGHIERECRTKRVMLVREDGEYDSASDFDEDTLALIAARDGANSDSEREMEVMEADTADQYRSLVAQRVLSVQLSKAEHDQRHNLFQTRGVVKERAIRIIIDGGSCNNLASVDMVEKLSLPTRQRTHPYYIQWFESSRKLKDMPPSLPPAVANLLQEFIDVFPQDVPPGLPPIRGIEHQIDLIPGASLPNRAPYRTNPEETKEIQRQIQVLQDKGYIRESLSPCAVPIILVPKKDGSSRLCTDCRSINNITIRYRHPIPRLDDMLDELSGSIMFSKVDLRSGYHQIRMQLGDEWKTAFKTKFGLYEWLVMPFGLTNAPSTFMRLMNEVLRAFIGRFVVVYFDDILIYSKSLEEHLDHLRAVFNALRDARLYGNLEKCTFCTNRVAFLGYVVTAQGIEVDPAKIEAIENWPQPKTVTQVRSFLGLAGFYRRFVKDFGSIAAPLNELTKKDVPFVWGDAQQDAFMILKDKLTHAPLLQLPDFNKTFELECDASGIGLGGVLLQEGKPVAYFSEKLSGPSLNYSTYDKELYALVRTLQTWQHYLWPKEFVIHSDHESLKHIRSQAKLNRRHAKWVEFIESFPYVIKHKKGKDNVIADALSRRYTMLSQLDFKIFGLETIKEQYLHDADFKDVLLNCKDGRTWNKFVLNDGFVFRANKLCIPDSSVRLLLLQEAHGGGLMGHFGVKKTEDVLAAHFFWPRMRRDVERFVARCTTCQKAKSRLNPHGLYMPLPVPSVPWEDISMDFVLGLPRTQKGRDSIFVVVDRFSKMAHFIPCHKTDDATHVADLFFREIVRLHGVPNTIVSDRDTKFLSHFWRCLWAKLGTKLLFSTTCHPQTDGQTEVVNRTLSTMLRAVLKKNLKLWEECLPHIEFAYNRSLHSTTKMCPFEIVYGFVPRAPIDLLPLPSSVQNDLDATQRAELILKLHETTKDNIQRMNAKYKIAGDRGRKHVVFDVGDLKINDNAYKLELPAELGPVSPTFNIADLKPYFGEEDEIASRTTSIQEGEHDEDIPSIDTTAVPTATQIEGPITRARAKQLNYQVLSFLGTIPHIHENMMLPKSDVFVTLRNDGPSMDERDKHWSMITHGGDGSKHMRIEEDAANVFPDELPHGLPPLRGIEHRIDLIPGAPLPNRAAYRTNPEDTKEIQRQIQDLLAKGYVRESLSPCAVPVILVPKPDETQRMCMDCRPINAITVRYRHPIPRLDDMLDELSGATIFSKIDLRSGYHQIRMAIGDEWKTAFKTKLGLYEWLVMPFGLSNAPSTFMRLMNHILRPLIGKSVVVYFDDILIYSKNLEDHVQHVREVLCILRHEKLFANLPKCHFAQNKLVFLGFVVSANGIEVDSSKVEAIHNWPTPTNVGQVRSFHGLAGFYRRFVKDFSTIACPLNELTKKNVPFVWGKAQQKAFDELKKRLTECSIDRGFDDFYLHDGYLFKANKICIPESSLRKLLLQESHGGGLMGHFGREKTYAMLSTHYYWPRMYRDVERLCRRCTTCLQAKSTSNPYGLYMPLPIPYAPWSDISMDFVLGLPRTKHGHDSIFVVVDRFSKMAHFIPCHKSDDASHIASLFFREVVRLHGIPASIVSDRDVKFMSYLWKSLMAKFGVKLLFSSSSHPQTDGQTEVVNRSLSTLLRTLVKTNLKSWEDCLPHAEFAYNRAKHSTTSRSPFMIVYGFEPPTALDILPLPLHERTNMDFDKRTTAMKKLHEETRATIQEHVLRQATRLNAKKKERVFEEGDLPRGDGPFKVLKRINNNAYVIDIPTSKYLVSNTFNVSDLSPYHGDEEEQESRTTLSQGGEMMRGGLRTPPHQDQQVPQEFQDVFPDELPHGLPPLRGIEHRIDLIPGAPLPNRAAYRTNPEDTKEIQRQIQDLLAKGYVRESLSPCAVPVILVPKPDETQRMCMDCRPINAITVRYRHPIPRLDDMLDELSGATIFSKIDLRSGYHQIRMALGDEWKTAFKTKLGLYEWLVMPFGLSNAPSTFMRLMNHILRPLIGKSVVVYFDDILIYSKNLEDHVKHVREVLCILRHEKLFANLPKCHFAQNKLVFLGFVVSANGIEVDSSKVEAIHNWPTPTNVGQVRSFHGLAGFYRRFVKDFSTIACPLNELTKKNVPFVWGKAQQKAFDELKKRLTEAPLLALPDFAKTFEIECDASGLGIGGVLMQNGKPVAYYSEKLDGARLNYPIYDKELYALVRVLEVWQHYLWPKEFVIHSDHESLKYLKSQHNLNKRHAKWVEFIESFPYVIKYKKGKENVVADALSRKITLLLTRLEFHILGLEEIKELYPSDSFFGPIFEKCSIDRGFDDFYLHDGYLFKANKVCIPESSLRKLLLQESHGGGLMGHFGRDKTLSMLSTHYYWPRMKRDVERLCNRCTTCLQAKSTSNPHGLYIPLPIPYAPWSDISMDFVLGLPRTKHGHDSIFVVVDRFSKMAHFIPCHKSDDASHIASLFFREVVRLHGIPASIVSDRDVKFMSYLWKSLMAKFGVKLLFSSSSHPQTDGQTEVVNRSLSTLLRTLVKKNLKSWEDCLPHAEFAYNRAKHSTTLRSPFMIVYGFEPPTALDILPLPLHQRTNMDFDERTTAMKKLHEETRATIQDHVINSCALLHSRYQEETSIARGGEEQLDVKMNVKLDKELDMKISHGRAREEREECARGEEEVQAGPASGQTGPHAGLPGYSTRLTGPLTGQPGPWPIYRPKTPPLPL</sequence>
<keyword evidence="6" id="KW-0695">RNA-directed DNA polymerase</keyword>
<feature type="region of interest" description="Disordered" evidence="7">
    <location>
        <begin position="165"/>
        <end position="239"/>
    </location>
</feature>
<feature type="region of interest" description="Disordered" evidence="7">
    <location>
        <begin position="2015"/>
        <end position="2038"/>
    </location>
</feature>
<feature type="compositionally biased region" description="Basic and acidic residues" evidence="7">
    <location>
        <begin position="2872"/>
        <end position="2887"/>
    </location>
</feature>
<dbReference type="InterPro" id="IPR036397">
    <property type="entry name" value="RNaseH_sf"/>
</dbReference>
<dbReference type="Proteomes" id="UP001231189">
    <property type="component" value="Unassembled WGS sequence"/>
</dbReference>
<organism evidence="10 11">
    <name type="scientific">Lolium multiflorum</name>
    <name type="common">Italian ryegrass</name>
    <name type="synonym">Lolium perenne subsp. multiflorum</name>
    <dbReference type="NCBI Taxonomy" id="4521"/>
    <lineage>
        <taxon>Eukaryota</taxon>
        <taxon>Viridiplantae</taxon>
        <taxon>Streptophyta</taxon>
        <taxon>Embryophyta</taxon>
        <taxon>Tracheophyta</taxon>
        <taxon>Spermatophyta</taxon>
        <taxon>Magnoliopsida</taxon>
        <taxon>Liliopsida</taxon>
        <taxon>Poales</taxon>
        <taxon>Poaceae</taxon>
        <taxon>BOP clade</taxon>
        <taxon>Pooideae</taxon>
        <taxon>Poodae</taxon>
        <taxon>Poeae</taxon>
        <taxon>Poeae Chloroplast Group 2 (Poeae type)</taxon>
        <taxon>Loliodinae</taxon>
        <taxon>Loliinae</taxon>
        <taxon>Lolium</taxon>
    </lineage>
</organism>
<evidence type="ECO:0000259" key="9">
    <source>
        <dbReference type="PROSITE" id="PS50994"/>
    </source>
</evidence>
<evidence type="ECO:0008006" key="12">
    <source>
        <dbReference type="Google" id="ProtNLM"/>
    </source>
</evidence>
<dbReference type="Gene3D" id="3.10.20.370">
    <property type="match status" value="2"/>
</dbReference>
<accession>A0AAD8WB28</accession>
<dbReference type="InterPro" id="IPR043502">
    <property type="entry name" value="DNA/RNA_pol_sf"/>
</dbReference>
<keyword evidence="4" id="KW-0255">Endonuclease</keyword>
<dbReference type="Gene3D" id="3.30.70.270">
    <property type="match status" value="6"/>
</dbReference>
<dbReference type="PANTHER" id="PTHR35046:SF9">
    <property type="entry name" value="RNA-DIRECTED DNA POLYMERASE"/>
    <property type="match status" value="1"/>
</dbReference>
<feature type="domain" description="Integrase catalytic" evidence="9">
    <location>
        <begin position="2627"/>
        <end position="2787"/>
    </location>
</feature>
<dbReference type="InterPro" id="IPR000477">
    <property type="entry name" value="RT_dom"/>
</dbReference>
<dbReference type="CDD" id="cd09274">
    <property type="entry name" value="RNase_HI_RT_Ty3"/>
    <property type="match status" value="2"/>
</dbReference>
<evidence type="ECO:0000313" key="11">
    <source>
        <dbReference type="Proteomes" id="UP001231189"/>
    </source>
</evidence>
<name>A0AAD8WB28_LOLMU</name>
<dbReference type="Pfam" id="PF17917">
    <property type="entry name" value="RT_RNaseH"/>
    <property type="match status" value="2"/>
</dbReference>
<feature type="compositionally biased region" description="Low complexity" evidence="7">
    <location>
        <begin position="189"/>
        <end position="238"/>
    </location>
</feature>
<dbReference type="Gene3D" id="3.30.420.10">
    <property type="entry name" value="Ribonuclease H-like superfamily/Ribonuclease H"/>
    <property type="match status" value="3"/>
</dbReference>
<evidence type="ECO:0000256" key="3">
    <source>
        <dbReference type="ARBA" id="ARBA00022722"/>
    </source>
</evidence>
<keyword evidence="1" id="KW-0808">Transferase</keyword>
<dbReference type="InterPro" id="IPR012337">
    <property type="entry name" value="RNaseH-like_sf"/>
</dbReference>
<feature type="domain" description="Integrase catalytic" evidence="9">
    <location>
        <begin position="1753"/>
        <end position="1913"/>
    </location>
</feature>
<feature type="domain" description="Integrase catalytic" evidence="9">
    <location>
        <begin position="979"/>
        <end position="1139"/>
    </location>
</feature>
<dbReference type="PROSITE" id="PS50994">
    <property type="entry name" value="INTEGRASE"/>
    <property type="match status" value="3"/>
</dbReference>
<dbReference type="PROSITE" id="PS50878">
    <property type="entry name" value="RT_POL"/>
    <property type="match status" value="3"/>
</dbReference>
<dbReference type="SUPFAM" id="SSF56672">
    <property type="entry name" value="DNA/RNA polymerases"/>
    <property type="match status" value="3"/>
</dbReference>
<dbReference type="GO" id="GO:0003676">
    <property type="term" value="F:nucleic acid binding"/>
    <property type="evidence" value="ECO:0007669"/>
    <property type="project" value="InterPro"/>
</dbReference>
<dbReference type="GO" id="GO:0016787">
    <property type="term" value="F:hydrolase activity"/>
    <property type="evidence" value="ECO:0007669"/>
    <property type="project" value="UniProtKB-KW"/>
</dbReference>
<dbReference type="InterPro" id="IPR041373">
    <property type="entry name" value="RT_RNaseH"/>
</dbReference>
<feature type="region of interest" description="Disordered" evidence="7">
    <location>
        <begin position="2872"/>
        <end position="2934"/>
    </location>
</feature>
<comment type="caution">
    <text evidence="10">The sequence shown here is derived from an EMBL/GenBank/DDBJ whole genome shotgun (WGS) entry which is preliminary data.</text>
</comment>
<protein>
    <recommendedName>
        <fullName evidence="12">Reverse transcriptase</fullName>
    </recommendedName>
</protein>
<feature type="compositionally biased region" description="Acidic residues" evidence="7">
    <location>
        <begin position="96"/>
        <end position="121"/>
    </location>
</feature>
<dbReference type="Gene3D" id="1.10.340.70">
    <property type="match status" value="3"/>
</dbReference>
<feature type="compositionally biased region" description="Pro residues" evidence="7">
    <location>
        <begin position="2920"/>
        <end position="2934"/>
    </location>
</feature>
<evidence type="ECO:0000259" key="8">
    <source>
        <dbReference type="PROSITE" id="PS50878"/>
    </source>
</evidence>
<dbReference type="SUPFAM" id="SSF53098">
    <property type="entry name" value="Ribonuclease H-like"/>
    <property type="match status" value="3"/>
</dbReference>
<feature type="domain" description="Reverse transcriptase" evidence="8">
    <location>
        <begin position="462"/>
        <end position="641"/>
    </location>
</feature>
<dbReference type="InterPro" id="IPR056924">
    <property type="entry name" value="SH3_Tf2-1"/>
</dbReference>
<proteinExistence type="predicted"/>
<dbReference type="Pfam" id="PF00665">
    <property type="entry name" value="rve"/>
    <property type="match status" value="1"/>
</dbReference>
<feature type="domain" description="Reverse transcriptase" evidence="8">
    <location>
        <begin position="1397"/>
        <end position="1576"/>
    </location>
</feature>
<dbReference type="GO" id="GO:0003964">
    <property type="term" value="F:RNA-directed DNA polymerase activity"/>
    <property type="evidence" value="ECO:0007669"/>
    <property type="project" value="UniProtKB-KW"/>
</dbReference>
<evidence type="ECO:0000256" key="6">
    <source>
        <dbReference type="ARBA" id="ARBA00022918"/>
    </source>
</evidence>
<keyword evidence="5" id="KW-0378">Hydrolase</keyword>
<dbReference type="GO" id="GO:0015074">
    <property type="term" value="P:DNA integration"/>
    <property type="evidence" value="ECO:0007669"/>
    <property type="project" value="InterPro"/>
</dbReference>
<dbReference type="FunFam" id="3.30.70.270:FF:000020">
    <property type="entry name" value="Transposon Tf2-6 polyprotein-like Protein"/>
    <property type="match status" value="3"/>
</dbReference>
<evidence type="ECO:0000256" key="4">
    <source>
        <dbReference type="ARBA" id="ARBA00022759"/>
    </source>
</evidence>
<feature type="domain" description="Reverse transcriptase" evidence="8">
    <location>
        <begin position="2109"/>
        <end position="2288"/>
    </location>
</feature>
<dbReference type="FunFam" id="3.30.420.10:FF:000032">
    <property type="entry name" value="Retrovirus-related Pol polyprotein from transposon 297-like Protein"/>
    <property type="match status" value="3"/>
</dbReference>
<dbReference type="EMBL" id="JAUUTY010000004">
    <property type="protein sequence ID" value="KAK1648965.1"/>
    <property type="molecule type" value="Genomic_DNA"/>
</dbReference>
<keyword evidence="3" id="KW-0540">Nuclease</keyword>
<dbReference type="InterPro" id="IPR001584">
    <property type="entry name" value="Integrase_cat-core"/>
</dbReference>
<feature type="region of interest" description="Disordered" evidence="7">
    <location>
        <begin position="63"/>
        <end position="147"/>
    </location>
</feature>
<evidence type="ECO:0000256" key="7">
    <source>
        <dbReference type="SAM" id="MobiDB-lite"/>
    </source>
</evidence>
<evidence type="ECO:0000256" key="2">
    <source>
        <dbReference type="ARBA" id="ARBA00022695"/>
    </source>
</evidence>
<dbReference type="Gene3D" id="3.10.10.10">
    <property type="entry name" value="HIV Type 1 Reverse Transcriptase, subunit A, domain 1"/>
    <property type="match status" value="3"/>
</dbReference>
<reference evidence="10" key="1">
    <citation type="submission" date="2023-07" db="EMBL/GenBank/DDBJ databases">
        <title>A chromosome-level genome assembly of Lolium multiflorum.</title>
        <authorList>
            <person name="Chen Y."/>
            <person name="Copetti D."/>
            <person name="Kolliker R."/>
            <person name="Studer B."/>
        </authorList>
    </citation>
    <scope>NUCLEOTIDE SEQUENCE</scope>
    <source>
        <strain evidence="10">02402/16</strain>
        <tissue evidence="10">Leaf</tissue>
    </source>
</reference>
<dbReference type="PANTHER" id="PTHR35046">
    <property type="entry name" value="ZINC KNUCKLE (CCHC-TYPE) FAMILY PROTEIN"/>
    <property type="match status" value="1"/>
</dbReference>
<keyword evidence="11" id="KW-1185">Reference proteome</keyword>
<evidence type="ECO:0000256" key="5">
    <source>
        <dbReference type="ARBA" id="ARBA00022801"/>
    </source>
</evidence>